<dbReference type="CDD" id="cd09726">
    <property type="entry name" value="RAMP_I_III"/>
    <property type="match status" value="1"/>
</dbReference>
<keyword evidence="4" id="KW-1185">Reference proteome</keyword>
<dbReference type="KEGG" id="aman:B6F84_00125"/>
<dbReference type="GO" id="GO:0051607">
    <property type="term" value="P:defense response to virus"/>
    <property type="evidence" value="ECO:0007669"/>
    <property type="project" value="UniProtKB-KW"/>
</dbReference>
<proteinExistence type="predicted"/>
<dbReference type="OrthoDB" id="42733at2157"/>
<sequence length="185" mass="20475">MSTKYLITLKVNNLRGHVQSGNEENYNADLKALYLKVGDKIYVLPGSSLKGLIRRNMKILGLGNSAVSILGSEFKQESKMGKVVIGWGYINQERNRVFRHGIKVNEELGIVEKGALYLYEMLPGQLDVSFEVISLSTLSEDELKGLAKAINLMKFSTIGWGGSKGLGIVEEVKLDDKLVSILNKK</sequence>
<organism evidence="3 4">
    <name type="scientific">Acidianus manzaensis</name>
    <dbReference type="NCBI Taxonomy" id="282676"/>
    <lineage>
        <taxon>Archaea</taxon>
        <taxon>Thermoproteota</taxon>
        <taxon>Thermoprotei</taxon>
        <taxon>Sulfolobales</taxon>
        <taxon>Sulfolobaceae</taxon>
        <taxon>Acidianus</taxon>
    </lineage>
</organism>
<evidence type="ECO:0000313" key="4">
    <source>
        <dbReference type="Proteomes" id="UP000193404"/>
    </source>
</evidence>
<name>A0A1W6JWG6_9CREN</name>
<reference evidence="3 4" key="1">
    <citation type="submission" date="2017-03" db="EMBL/GenBank/DDBJ databases">
        <title>Sulfur activation and transportation mechanism of thermophilic Archaea Acidianus manzaensis YN-25.</title>
        <authorList>
            <person name="Ma Y."/>
            <person name="Yang Y."/>
            <person name="Xia J."/>
        </authorList>
    </citation>
    <scope>NUCLEOTIDE SEQUENCE [LARGE SCALE GENOMIC DNA]</scope>
    <source>
        <strain evidence="3 4">YN-25</strain>
    </source>
</reference>
<feature type="domain" description="CRISPR type III-associated protein" evidence="2">
    <location>
        <begin position="37"/>
        <end position="170"/>
    </location>
</feature>
<dbReference type="Pfam" id="PF03787">
    <property type="entry name" value="RAMPs"/>
    <property type="match status" value="1"/>
</dbReference>
<accession>A0A1W6JWG6</accession>
<dbReference type="AlphaFoldDB" id="A0A1W6JWG6"/>
<protein>
    <recommendedName>
        <fullName evidence="2">CRISPR type III-associated protein domain-containing protein</fullName>
    </recommendedName>
</protein>
<dbReference type="STRING" id="282676.B6F84_00125"/>
<dbReference type="Proteomes" id="UP000193404">
    <property type="component" value="Chromosome"/>
</dbReference>
<evidence type="ECO:0000256" key="1">
    <source>
        <dbReference type="ARBA" id="ARBA00023118"/>
    </source>
</evidence>
<evidence type="ECO:0000313" key="3">
    <source>
        <dbReference type="EMBL" id="ARM74589.1"/>
    </source>
</evidence>
<keyword evidence="1" id="KW-0051">Antiviral defense</keyword>
<dbReference type="GeneID" id="41589277"/>
<dbReference type="InterPro" id="IPR005537">
    <property type="entry name" value="RAMP_III_fam"/>
</dbReference>
<evidence type="ECO:0000259" key="2">
    <source>
        <dbReference type="Pfam" id="PF03787"/>
    </source>
</evidence>
<dbReference type="EMBL" id="CP020477">
    <property type="protein sequence ID" value="ARM74589.1"/>
    <property type="molecule type" value="Genomic_DNA"/>
</dbReference>
<dbReference type="RefSeq" id="WP_148690334.1">
    <property type="nucleotide sequence ID" value="NZ_CP020477.1"/>
</dbReference>
<gene>
    <name evidence="3" type="ORF">B6F84_00125</name>
</gene>